<dbReference type="EMBL" id="MFYX01000046">
    <property type="protein sequence ID" value="OGK05873.1"/>
    <property type="molecule type" value="Genomic_DNA"/>
</dbReference>
<dbReference type="Gene3D" id="3.30.750.24">
    <property type="entry name" value="STAS domain"/>
    <property type="match status" value="1"/>
</dbReference>
<dbReference type="AlphaFoldDB" id="A0A1F7FGX5"/>
<protein>
    <recommendedName>
        <fullName evidence="3">STAS domain-containing protein</fullName>
    </recommendedName>
</protein>
<dbReference type="SUPFAM" id="SSF52091">
    <property type="entry name" value="SpoIIaa-like"/>
    <property type="match status" value="1"/>
</dbReference>
<organism evidence="1 2">
    <name type="scientific">Candidatus Raymondbacteria bacterium RIFOXYD12_FULL_49_13</name>
    <dbReference type="NCBI Taxonomy" id="1817890"/>
    <lineage>
        <taxon>Bacteria</taxon>
        <taxon>Raymondiibacteriota</taxon>
    </lineage>
</organism>
<evidence type="ECO:0000313" key="2">
    <source>
        <dbReference type="Proteomes" id="UP000179243"/>
    </source>
</evidence>
<evidence type="ECO:0000313" key="1">
    <source>
        <dbReference type="EMBL" id="OGK05873.1"/>
    </source>
</evidence>
<proteinExistence type="predicted"/>
<reference evidence="1 2" key="1">
    <citation type="journal article" date="2016" name="Nat. Commun.">
        <title>Thousands of microbial genomes shed light on interconnected biogeochemical processes in an aquifer system.</title>
        <authorList>
            <person name="Anantharaman K."/>
            <person name="Brown C.T."/>
            <person name="Hug L.A."/>
            <person name="Sharon I."/>
            <person name="Castelle C.J."/>
            <person name="Probst A.J."/>
            <person name="Thomas B.C."/>
            <person name="Singh A."/>
            <person name="Wilkins M.J."/>
            <person name="Karaoz U."/>
            <person name="Brodie E.L."/>
            <person name="Williams K.H."/>
            <person name="Hubbard S.S."/>
            <person name="Banfield J.F."/>
        </authorList>
    </citation>
    <scope>NUCLEOTIDE SEQUENCE [LARGE SCALE GENOMIC DNA]</scope>
</reference>
<accession>A0A1F7FGX5</accession>
<comment type="caution">
    <text evidence="1">The sequence shown here is derived from an EMBL/GenBank/DDBJ whole genome shotgun (WGS) entry which is preliminary data.</text>
</comment>
<evidence type="ECO:0008006" key="3">
    <source>
        <dbReference type="Google" id="ProtNLM"/>
    </source>
</evidence>
<gene>
    <name evidence="1" type="ORF">A2519_04275</name>
</gene>
<sequence length="128" mass="14327">MVTSELELVKTEQKTMGYLTVYKFAGIMNNGYQAQFDLMCKNLLSRGIKEFVFDLSCVVRIAHSVVRSISAFAGKVKEMGGHLFIMNSNPNTKIRIDAGSLCGENVGTLSDEIEMDHFVTKNLLLYCF</sequence>
<dbReference type="Proteomes" id="UP000179243">
    <property type="component" value="Unassembled WGS sequence"/>
</dbReference>
<name>A0A1F7FGX5_UNCRA</name>
<dbReference type="InterPro" id="IPR036513">
    <property type="entry name" value="STAS_dom_sf"/>
</dbReference>